<evidence type="ECO:0000313" key="2">
    <source>
        <dbReference type="Proteomes" id="UP000830401"/>
    </source>
</evidence>
<dbReference type="EMBL" id="CP095061">
    <property type="protein sequence ID" value="UOQ67651.1"/>
    <property type="molecule type" value="Genomic_DNA"/>
</dbReference>
<dbReference type="InterPro" id="IPR015422">
    <property type="entry name" value="PyrdxlP-dep_Trfase_small"/>
</dbReference>
<reference evidence="1" key="1">
    <citation type="submission" date="2022-04" db="EMBL/GenBank/DDBJ databases">
        <title>Hymenobacter sp. isolated from the air.</title>
        <authorList>
            <person name="Won M."/>
            <person name="Lee C.-M."/>
            <person name="Woen H.-Y."/>
            <person name="Kwon S.-W."/>
        </authorList>
    </citation>
    <scope>NUCLEOTIDE SEQUENCE</scope>
    <source>
        <strain evidence="1">5420S-77</strain>
    </source>
</reference>
<organism evidence="1 2">
    <name type="scientific">Hymenobacter volaticus</name>
    <dbReference type="NCBI Taxonomy" id="2932254"/>
    <lineage>
        <taxon>Bacteria</taxon>
        <taxon>Pseudomonadati</taxon>
        <taxon>Bacteroidota</taxon>
        <taxon>Cytophagia</taxon>
        <taxon>Cytophagales</taxon>
        <taxon>Hymenobacteraceae</taxon>
        <taxon>Hymenobacter</taxon>
    </lineage>
</organism>
<name>A0ABY4GA76_9BACT</name>
<evidence type="ECO:0000313" key="1">
    <source>
        <dbReference type="EMBL" id="UOQ67651.1"/>
    </source>
</evidence>
<proteinExistence type="predicted"/>
<gene>
    <name evidence="1" type="ORF">MUN86_07245</name>
</gene>
<dbReference type="Proteomes" id="UP000830401">
    <property type="component" value="Chromosome"/>
</dbReference>
<keyword evidence="2" id="KW-1185">Reference proteome</keyword>
<sequence length="58" mass="6501">MRHLGTMLAVEYDPGEGTSYFSNLRDELYQLALRNHVVLRPLGNVVYLLPPTALPTTS</sequence>
<protein>
    <submittedName>
        <fullName evidence="1">Uncharacterized protein</fullName>
    </submittedName>
</protein>
<dbReference type="Gene3D" id="3.90.1150.10">
    <property type="entry name" value="Aspartate Aminotransferase, domain 1"/>
    <property type="match status" value="1"/>
</dbReference>
<accession>A0ABY4GA76</accession>